<accession>A0ABP5I742</accession>
<feature type="transmembrane region" description="Helical" evidence="1">
    <location>
        <begin position="34"/>
        <end position="54"/>
    </location>
</feature>
<comment type="caution">
    <text evidence="2">The sequence shown here is derived from an EMBL/GenBank/DDBJ whole genome shotgun (WGS) entry which is preliminary data.</text>
</comment>
<organism evidence="2 3">
    <name type="scientific">Brevibacterium salitolerans</name>
    <dbReference type="NCBI Taxonomy" id="1403566"/>
    <lineage>
        <taxon>Bacteria</taxon>
        <taxon>Bacillati</taxon>
        <taxon>Actinomycetota</taxon>
        <taxon>Actinomycetes</taxon>
        <taxon>Micrococcales</taxon>
        <taxon>Brevibacteriaceae</taxon>
        <taxon>Brevibacterium</taxon>
    </lineage>
</organism>
<reference evidence="3" key="1">
    <citation type="journal article" date="2019" name="Int. J. Syst. Evol. Microbiol.">
        <title>The Global Catalogue of Microorganisms (GCM) 10K type strain sequencing project: providing services to taxonomists for standard genome sequencing and annotation.</title>
        <authorList>
            <consortium name="The Broad Institute Genomics Platform"/>
            <consortium name="The Broad Institute Genome Sequencing Center for Infectious Disease"/>
            <person name="Wu L."/>
            <person name="Ma J."/>
        </authorList>
    </citation>
    <scope>NUCLEOTIDE SEQUENCE [LARGE SCALE GENOMIC DNA]</scope>
    <source>
        <strain evidence="3">JCM 15900</strain>
    </source>
</reference>
<dbReference type="RefSeq" id="WP_344336519.1">
    <property type="nucleotide sequence ID" value="NZ_BAAAPZ010000004.1"/>
</dbReference>
<name>A0ABP5I742_9MICO</name>
<dbReference type="Proteomes" id="UP001500984">
    <property type="component" value="Unassembled WGS sequence"/>
</dbReference>
<gene>
    <name evidence="2" type="ORF">GCM10009823_13820</name>
</gene>
<keyword evidence="1" id="KW-1133">Transmembrane helix</keyword>
<dbReference type="EMBL" id="BAAAPZ010000004">
    <property type="protein sequence ID" value="GAA2094679.1"/>
    <property type="molecule type" value="Genomic_DNA"/>
</dbReference>
<protein>
    <submittedName>
        <fullName evidence="2">Uncharacterized protein</fullName>
    </submittedName>
</protein>
<evidence type="ECO:0000313" key="3">
    <source>
        <dbReference type="Proteomes" id="UP001500984"/>
    </source>
</evidence>
<sequence length="106" mass="11447">MVNLTRIARLQLRSGEPWPRRWNWLLSRPEVTGVTARWVISVVLTVNGIMNGLLRLTPVLGPPDGGLGLALSLVGALLLPLGLLYAWSAVRLHRIHGTLAAGAAAR</sequence>
<proteinExistence type="predicted"/>
<keyword evidence="1" id="KW-0812">Transmembrane</keyword>
<evidence type="ECO:0000313" key="2">
    <source>
        <dbReference type="EMBL" id="GAA2094679.1"/>
    </source>
</evidence>
<keyword evidence="3" id="KW-1185">Reference proteome</keyword>
<feature type="transmembrane region" description="Helical" evidence="1">
    <location>
        <begin position="66"/>
        <end position="87"/>
    </location>
</feature>
<evidence type="ECO:0000256" key="1">
    <source>
        <dbReference type="SAM" id="Phobius"/>
    </source>
</evidence>
<keyword evidence="1" id="KW-0472">Membrane</keyword>